<dbReference type="GO" id="GO:0016020">
    <property type="term" value="C:membrane"/>
    <property type="evidence" value="ECO:0007669"/>
    <property type="project" value="TreeGrafter"/>
</dbReference>
<feature type="transmembrane region" description="Helical" evidence="1">
    <location>
        <begin position="238"/>
        <end position="257"/>
    </location>
</feature>
<sequence length="399" mass="43753">LLALSKLISKSFLSIIVINGARLSLYQTTHIIMRMLWKILLPAAGVLISSSLSAVDADATAFGASLHNHRGAPASFLFLPKSTSQTYRSGFKRQQHQVITLKSNPSWNIPRGGQQSLHSLRSYSTALFDGSILSAATSSPFLQYNIVIFLVNLLGMMISLIFPGMQYHLDLLGTGSFAVASSFMLLVNGINSSLLRVQVSSLAVIIWSTKLAAFLFYRALKVKEDARLESTLSTKSGVVFFWLISFFWGAISSLPHSLGVASSLEGDNIGLYSGTIIYTVGLLMESIADYQKWSWKQSNPSKFCSGGLWGISQHPNFAGNILIWTGIAIMNVPSLSWQLMPIACLSPLILWNFFLGQAQGSITSGVELATKKYGDDPDYSNYIENVPLLFPDLKRLFSK</sequence>
<evidence type="ECO:0000313" key="2">
    <source>
        <dbReference type="EMBL" id="KAK1736842.1"/>
    </source>
</evidence>
<evidence type="ECO:0000256" key="1">
    <source>
        <dbReference type="SAM" id="Phobius"/>
    </source>
</evidence>
<dbReference type="EMBL" id="JATAAI010000027">
    <property type="protein sequence ID" value="KAK1736842.1"/>
    <property type="molecule type" value="Genomic_DNA"/>
</dbReference>
<dbReference type="AlphaFoldDB" id="A0AAD9D7I2"/>
<dbReference type="Proteomes" id="UP001224775">
    <property type="component" value="Unassembled WGS sequence"/>
</dbReference>
<protein>
    <submittedName>
        <fullName evidence="2">DUF1295 domain-containing protein</fullName>
    </submittedName>
</protein>
<accession>A0AAD9D7I2</accession>
<keyword evidence="1" id="KW-0472">Membrane</keyword>
<evidence type="ECO:0000313" key="3">
    <source>
        <dbReference type="Proteomes" id="UP001224775"/>
    </source>
</evidence>
<keyword evidence="1" id="KW-0812">Transmembrane</keyword>
<comment type="caution">
    <text evidence="2">The sequence shown here is derived from an EMBL/GenBank/DDBJ whole genome shotgun (WGS) entry which is preliminary data.</text>
</comment>
<reference evidence="2" key="1">
    <citation type="submission" date="2023-06" db="EMBL/GenBank/DDBJ databases">
        <title>Survivors Of The Sea: Transcriptome response of Skeletonema marinoi to long-term dormancy.</title>
        <authorList>
            <person name="Pinder M.I.M."/>
            <person name="Kourtchenko O."/>
            <person name="Robertson E.K."/>
            <person name="Larsson T."/>
            <person name="Maumus F."/>
            <person name="Osuna-Cruz C.M."/>
            <person name="Vancaester E."/>
            <person name="Stenow R."/>
            <person name="Vandepoele K."/>
            <person name="Ploug H."/>
            <person name="Bruchert V."/>
            <person name="Godhe A."/>
            <person name="Topel M."/>
        </authorList>
    </citation>
    <scope>NUCLEOTIDE SEQUENCE</scope>
    <source>
        <strain evidence="2">R05AC</strain>
    </source>
</reference>
<organism evidence="2 3">
    <name type="scientific">Skeletonema marinoi</name>
    <dbReference type="NCBI Taxonomy" id="267567"/>
    <lineage>
        <taxon>Eukaryota</taxon>
        <taxon>Sar</taxon>
        <taxon>Stramenopiles</taxon>
        <taxon>Ochrophyta</taxon>
        <taxon>Bacillariophyta</taxon>
        <taxon>Coscinodiscophyceae</taxon>
        <taxon>Thalassiosirophycidae</taxon>
        <taxon>Thalassiosirales</taxon>
        <taxon>Skeletonemataceae</taxon>
        <taxon>Skeletonema</taxon>
        <taxon>Skeletonema marinoi-dohrnii complex</taxon>
    </lineage>
</organism>
<feature type="transmembrane region" description="Helical" evidence="1">
    <location>
        <begin position="269"/>
        <end position="288"/>
    </location>
</feature>
<feature type="transmembrane region" description="Helical" evidence="1">
    <location>
        <begin position="141"/>
        <end position="162"/>
    </location>
</feature>
<feature type="transmembrane region" description="Helical" evidence="1">
    <location>
        <begin position="199"/>
        <end position="217"/>
    </location>
</feature>
<dbReference type="InterPro" id="IPR010721">
    <property type="entry name" value="UstE-like"/>
</dbReference>
<feature type="non-terminal residue" evidence="2">
    <location>
        <position position="1"/>
    </location>
</feature>
<dbReference type="PANTHER" id="PTHR32251">
    <property type="entry name" value="3-OXO-5-ALPHA-STEROID 4-DEHYDROGENASE"/>
    <property type="match status" value="1"/>
</dbReference>
<gene>
    <name evidence="2" type="ORF">QTG54_012287</name>
</gene>
<proteinExistence type="predicted"/>
<dbReference type="PROSITE" id="PS50244">
    <property type="entry name" value="S5A_REDUCTASE"/>
    <property type="match status" value="1"/>
</dbReference>
<feature type="transmembrane region" description="Helical" evidence="1">
    <location>
        <begin position="169"/>
        <end position="187"/>
    </location>
</feature>
<keyword evidence="1" id="KW-1133">Transmembrane helix</keyword>
<dbReference type="Gene3D" id="1.20.120.1630">
    <property type="match status" value="1"/>
</dbReference>
<dbReference type="Pfam" id="PF06966">
    <property type="entry name" value="DUF1295"/>
    <property type="match status" value="1"/>
</dbReference>
<dbReference type="PANTHER" id="PTHR32251:SF17">
    <property type="entry name" value="STEROID 5-ALPHA REDUCTASE C-TERMINAL DOMAIN-CONTAINING PROTEIN"/>
    <property type="match status" value="1"/>
</dbReference>
<keyword evidence="3" id="KW-1185">Reference proteome</keyword>
<name>A0AAD9D7I2_9STRA</name>